<dbReference type="eggNOG" id="ENOG5033J5Y">
    <property type="taxonomic scope" value="Bacteria"/>
</dbReference>
<organism evidence="1 2">
    <name type="scientific">Cystobacter fuscus (strain ATCC 25194 / DSM 2262 / NBRC 100088 / M29)</name>
    <dbReference type="NCBI Taxonomy" id="1242864"/>
    <lineage>
        <taxon>Bacteria</taxon>
        <taxon>Pseudomonadati</taxon>
        <taxon>Myxococcota</taxon>
        <taxon>Myxococcia</taxon>
        <taxon>Myxococcales</taxon>
        <taxon>Cystobacterineae</taxon>
        <taxon>Archangiaceae</taxon>
        <taxon>Cystobacter</taxon>
    </lineage>
</organism>
<evidence type="ECO:0000313" key="2">
    <source>
        <dbReference type="Proteomes" id="UP000011682"/>
    </source>
</evidence>
<dbReference type="EMBL" id="ANAH02000004">
    <property type="protein sequence ID" value="EPX64384.1"/>
    <property type="molecule type" value="Genomic_DNA"/>
</dbReference>
<accession>S9QSV4</accession>
<name>S9QSV4_CYSF2</name>
<dbReference type="Proteomes" id="UP000011682">
    <property type="component" value="Unassembled WGS sequence"/>
</dbReference>
<reference evidence="1" key="1">
    <citation type="submission" date="2013-05" db="EMBL/GenBank/DDBJ databases">
        <title>Genome assembly of Cystobacter fuscus DSM 2262.</title>
        <authorList>
            <person name="Sharma G."/>
            <person name="Khatri I."/>
            <person name="Kaur C."/>
            <person name="Mayilraj S."/>
            <person name="Subramanian S."/>
        </authorList>
    </citation>
    <scope>NUCLEOTIDE SEQUENCE [LARGE SCALE GENOMIC DNA]</scope>
    <source>
        <strain evidence="1">DSM 2262</strain>
    </source>
</reference>
<proteinExistence type="predicted"/>
<keyword evidence="2" id="KW-1185">Reference proteome</keyword>
<sequence>MSLGVPLARSLLNGAGMNIRLMLRWCPVVLSLGCGPRQTVYEEVGVATYFLDNQSSHALRVEWKTSPQLDSETGQKSVPSGTVRELFSDSHFGVNPLPTDTFASLAIYRVDTGGRVYLQEPIRVEAWHRERKDSRLYGLTHYTLRIRDEDMPLP</sequence>
<dbReference type="AlphaFoldDB" id="S9QSV4"/>
<gene>
    <name evidence="1" type="ORF">D187_005518</name>
</gene>
<comment type="caution">
    <text evidence="1">The sequence shown here is derived from an EMBL/GenBank/DDBJ whole genome shotgun (WGS) entry which is preliminary data.</text>
</comment>
<protein>
    <submittedName>
        <fullName evidence="1">Uncharacterized protein</fullName>
    </submittedName>
</protein>
<evidence type="ECO:0000313" key="1">
    <source>
        <dbReference type="EMBL" id="EPX64384.1"/>
    </source>
</evidence>